<dbReference type="GO" id="GO:0045505">
    <property type="term" value="F:dynein intermediate chain binding"/>
    <property type="evidence" value="ECO:0007669"/>
    <property type="project" value="InterPro"/>
</dbReference>
<dbReference type="PANTHER" id="PTHR22878:SF68">
    <property type="entry name" value="DYNEIN HEAVY CHAIN 6, AXONEMAL-LIKE"/>
    <property type="match status" value="1"/>
</dbReference>
<gene>
    <name evidence="3" type="ORF">CCH79_00012812</name>
</gene>
<evidence type="ECO:0000256" key="1">
    <source>
        <dbReference type="SAM" id="MobiDB-lite"/>
    </source>
</evidence>
<name>A0A315V4M7_GAMAF</name>
<sequence>MKASSSTPSRRISKQIIDWSLQEWNLNRVECTTVPPGPEYKVDPQAVLKRPVLRKQPSVNHLKTREQMIFLGWHTQSPATKEKTEPECTEKVPGPPKPSVKKQEKIRKHEKKLEKVTKTTSFHLIKDFNRMLFTEKRAQSATPSGRARAYSYQVLSMTDEKLFANLTESDYYELDPESAAALTFQRLYKVFTLWRSEVHKRKRDFAKAVLHVDLFILDSNLRAALLKIRKLSCQLIETGTYRVITTQTYTLKRFYESQVQQQHEIQTNLLDFREVVKKVTIGAGRAYLLEHKTMSARSYNSDVLNATFYKRMTVFIRHVDHLMFNTVHSLVLNAVNIILTVFQEQVGHKPCQITPPTSSDQPEAPAEEDSEKKVLPDFPLLTSELLLELNVLTFKPSEEDFQEAIRDLIREFKNTGMTLMSLTGDPEMVSTIDFEQEDMEGGPSLNTVLEEDIHLQGIIKKIMDSLHIAFNSAKVYSRTFEHFLDFSKKNKHLELAAMGQSEPDLSFFAKTLELYHGKYKEAIAIQDKMHLGLLLVDQSQLKQQLNASTLSSLEESHGMLIKLARKQVDDLLTKVGEAKTKLESYPSTTVEMAEQLIFLDEFEDGILDVQEQHDNVSKVYNLFKSYSVTVPSQDLVDFVTLQPNISLLYYLIDDGVADRESNMERFTSSLATDENKMQEEIRKLAHVLQNPDFLDTTVIPSKVRPDFEKIQTDINRLEAQASSCTFYESRFKLESTRFDVLEETAAKFRLILLLWDSFEEWDGLHNKWQQTQLKEMDMEELSSQISKFDQYVEQLEKGLPPNSSVAVLKNKVETMKQKAPIIGNLLNLRLKPGRWVSLESLVAATLDVEEVTIATLEEHDVFSSRVLYQRPGSLRPLLQFGGDCPEGPDDHGHHCGLHPLGLFQFLSEALNDIIISLTVTSRAAAWKEEPITKDLGQM</sequence>
<dbReference type="InterPro" id="IPR026983">
    <property type="entry name" value="DHC"/>
</dbReference>
<accession>A0A315V4M7</accession>
<evidence type="ECO:0000313" key="3">
    <source>
        <dbReference type="EMBL" id="PWA16944.1"/>
    </source>
</evidence>
<organism evidence="3 4">
    <name type="scientific">Gambusia affinis</name>
    <name type="common">Western mosquitofish</name>
    <name type="synonym">Heterandria affinis</name>
    <dbReference type="NCBI Taxonomy" id="33528"/>
    <lineage>
        <taxon>Eukaryota</taxon>
        <taxon>Metazoa</taxon>
        <taxon>Chordata</taxon>
        <taxon>Craniata</taxon>
        <taxon>Vertebrata</taxon>
        <taxon>Euteleostomi</taxon>
        <taxon>Actinopterygii</taxon>
        <taxon>Neopterygii</taxon>
        <taxon>Teleostei</taxon>
        <taxon>Neoteleostei</taxon>
        <taxon>Acanthomorphata</taxon>
        <taxon>Ovalentaria</taxon>
        <taxon>Atherinomorphae</taxon>
        <taxon>Cyprinodontiformes</taxon>
        <taxon>Poeciliidae</taxon>
        <taxon>Poeciliinae</taxon>
        <taxon>Gambusia</taxon>
    </lineage>
</organism>
<dbReference type="Pfam" id="PF08393">
    <property type="entry name" value="DHC_N2"/>
    <property type="match status" value="1"/>
</dbReference>
<feature type="compositionally biased region" description="Basic and acidic residues" evidence="1">
    <location>
        <begin position="80"/>
        <end position="90"/>
    </location>
</feature>
<dbReference type="AlphaFoldDB" id="A0A315V4M7"/>
<comment type="caution">
    <text evidence="3">The sequence shown here is derived from an EMBL/GenBank/DDBJ whole genome shotgun (WGS) entry which is preliminary data.</text>
</comment>
<feature type="region of interest" description="Disordered" evidence="1">
    <location>
        <begin position="350"/>
        <end position="373"/>
    </location>
</feature>
<evidence type="ECO:0000259" key="2">
    <source>
        <dbReference type="Pfam" id="PF08393"/>
    </source>
</evidence>
<feature type="region of interest" description="Disordered" evidence="1">
    <location>
        <begin position="79"/>
        <end position="103"/>
    </location>
</feature>
<dbReference type="PANTHER" id="PTHR22878">
    <property type="entry name" value="DYNEIN HEAVY CHAIN 6, AXONEMAL-LIKE-RELATED"/>
    <property type="match status" value="1"/>
</dbReference>
<protein>
    <recommendedName>
        <fullName evidence="2">Dynein heavy chain linker domain-containing protein</fullName>
    </recommendedName>
</protein>
<reference evidence="3 4" key="1">
    <citation type="journal article" date="2018" name="G3 (Bethesda)">
        <title>A High-Quality Reference Genome for the Invasive Mosquitofish Gambusia affinis Using a Chicago Library.</title>
        <authorList>
            <person name="Hoffberg S.L."/>
            <person name="Troendle N.J."/>
            <person name="Glenn T.C."/>
            <person name="Mahmud O."/>
            <person name="Louha S."/>
            <person name="Chalopin D."/>
            <person name="Bennetzen J.L."/>
            <person name="Mauricio R."/>
        </authorList>
    </citation>
    <scope>NUCLEOTIDE SEQUENCE [LARGE SCALE GENOMIC DNA]</scope>
    <source>
        <strain evidence="3">NE01/NJP1002.9</strain>
        <tissue evidence="3">Muscle</tissue>
    </source>
</reference>
<dbReference type="GO" id="GO:0030286">
    <property type="term" value="C:dynein complex"/>
    <property type="evidence" value="ECO:0007669"/>
    <property type="project" value="InterPro"/>
</dbReference>
<feature type="domain" description="Dynein heavy chain linker" evidence="2">
    <location>
        <begin position="741"/>
        <end position="861"/>
    </location>
</feature>
<keyword evidence="4" id="KW-1185">Reference proteome</keyword>
<dbReference type="Proteomes" id="UP000250572">
    <property type="component" value="Unassembled WGS sequence"/>
</dbReference>
<dbReference type="InterPro" id="IPR013602">
    <property type="entry name" value="Dynein_heavy_linker"/>
</dbReference>
<dbReference type="GO" id="GO:0051959">
    <property type="term" value="F:dynein light intermediate chain binding"/>
    <property type="evidence" value="ECO:0007669"/>
    <property type="project" value="InterPro"/>
</dbReference>
<evidence type="ECO:0000313" key="4">
    <source>
        <dbReference type="Proteomes" id="UP000250572"/>
    </source>
</evidence>
<dbReference type="EMBL" id="NHOQ01002459">
    <property type="protein sequence ID" value="PWA16944.1"/>
    <property type="molecule type" value="Genomic_DNA"/>
</dbReference>
<proteinExistence type="predicted"/>
<dbReference type="GO" id="GO:0007018">
    <property type="term" value="P:microtubule-based movement"/>
    <property type="evidence" value="ECO:0007669"/>
    <property type="project" value="InterPro"/>
</dbReference>